<evidence type="ECO:0000256" key="1">
    <source>
        <dbReference type="ARBA" id="ARBA00012513"/>
    </source>
</evidence>
<gene>
    <name evidence="18" type="ORF">FNF27_07664</name>
    <name evidence="17" type="ORF">FNF28_07013</name>
    <name evidence="15" type="ORF">FNF29_07977</name>
    <name evidence="16" type="ORF">FNF31_06797</name>
</gene>
<comment type="catalytic activity">
    <reaction evidence="9">
        <text>L-seryl-[protein] + ATP = O-phospho-L-seryl-[protein] + ADP + H(+)</text>
        <dbReference type="Rhea" id="RHEA:17989"/>
        <dbReference type="Rhea" id="RHEA-COMP:9863"/>
        <dbReference type="Rhea" id="RHEA-COMP:11604"/>
        <dbReference type="ChEBI" id="CHEBI:15378"/>
        <dbReference type="ChEBI" id="CHEBI:29999"/>
        <dbReference type="ChEBI" id="CHEBI:30616"/>
        <dbReference type="ChEBI" id="CHEBI:83421"/>
        <dbReference type="ChEBI" id="CHEBI:456216"/>
        <dbReference type="EC" id="2.7.11.1"/>
    </reaction>
</comment>
<evidence type="ECO:0000256" key="12">
    <source>
        <dbReference type="SAM" id="MobiDB-lite"/>
    </source>
</evidence>
<feature type="domain" description="AGC-kinase C-terminal" evidence="14">
    <location>
        <begin position="333"/>
        <end position="406"/>
    </location>
</feature>
<feature type="domain" description="Protein kinase" evidence="13">
    <location>
        <begin position="77"/>
        <end position="332"/>
    </location>
</feature>
<dbReference type="EMBL" id="VLTN01000083">
    <property type="protein sequence ID" value="KAA0146570.1"/>
    <property type="molecule type" value="Genomic_DNA"/>
</dbReference>
<evidence type="ECO:0000256" key="10">
    <source>
        <dbReference type="PROSITE-ProRule" id="PRU10141"/>
    </source>
</evidence>
<keyword evidence="2 11" id="KW-0723">Serine/threonine-protein kinase</keyword>
<dbReference type="PROSITE" id="PS00108">
    <property type="entry name" value="PROTEIN_KINASE_ST"/>
    <property type="match status" value="1"/>
</dbReference>
<dbReference type="PANTHER" id="PTHR24351">
    <property type="entry name" value="RIBOSOMAL PROTEIN S6 KINASE"/>
    <property type="match status" value="1"/>
</dbReference>
<reference evidence="19 20" key="1">
    <citation type="submission" date="2019-07" db="EMBL/GenBank/DDBJ databases">
        <title>Genomes of Cafeteria roenbergensis.</title>
        <authorList>
            <person name="Fischer M.G."/>
            <person name="Hackl T."/>
            <person name="Roman M."/>
        </authorList>
    </citation>
    <scope>NUCLEOTIDE SEQUENCE [LARGE SCALE GENOMIC DNA]</scope>
    <source>
        <strain evidence="15 20">BVI</strain>
        <strain evidence="16 22">Cflag</strain>
        <strain evidence="18 19">E4-10P</strain>
        <strain evidence="17 21">RCC970-E3</strain>
    </source>
</reference>
<comment type="similarity">
    <text evidence="11">Belongs to the protein kinase superfamily.</text>
</comment>
<dbReference type="Proteomes" id="UP000324907">
    <property type="component" value="Unassembled WGS sequence"/>
</dbReference>
<keyword evidence="3" id="KW-0597">Phosphoprotein</keyword>
<evidence type="ECO:0000256" key="6">
    <source>
        <dbReference type="ARBA" id="ARBA00022777"/>
    </source>
</evidence>
<evidence type="ECO:0000313" key="18">
    <source>
        <dbReference type="EMBL" id="KAA0165381.1"/>
    </source>
</evidence>
<dbReference type="Proteomes" id="UP000325113">
    <property type="component" value="Unassembled WGS sequence"/>
</dbReference>
<dbReference type="Gene3D" id="3.30.200.20">
    <property type="entry name" value="Phosphorylase Kinase, domain 1"/>
    <property type="match status" value="1"/>
</dbReference>
<organism evidence="16 22">
    <name type="scientific">Cafeteria roenbergensis</name>
    <name type="common">Marine flagellate</name>
    <dbReference type="NCBI Taxonomy" id="33653"/>
    <lineage>
        <taxon>Eukaryota</taxon>
        <taxon>Sar</taxon>
        <taxon>Stramenopiles</taxon>
        <taxon>Bigyra</taxon>
        <taxon>Opalozoa</taxon>
        <taxon>Bicosoecida</taxon>
        <taxon>Cafeteriaceae</taxon>
        <taxon>Cafeteria</taxon>
    </lineage>
</organism>
<comment type="caution">
    <text evidence="16">The sequence shown here is derived from an EMBL/GenBank/DDBJ whole genome shotgun (WGS) entry which is preliminary data.</text>
</comment>
<evidence type="ECO:0000256" key="8">
    <source>
        <dbReference type="ARBA" id="ARBA00047899"/>
    </source>
</evidence>
<dbReference type="AlphaFoldDB" id="A0A5A8CFU5"/>
<keyword evidence="5 10" id="KW-0547">Nucleotide-binding</keyword>
<evidence type="ECO:0000259" key="14">
    <source>
        <dbReference type="PROSITE" id="PS51285"/>
    </source>
</evidence>
<evidence type="ECO:0000313" key="17">
    <source>
        <dbReference type="EMBL" id="KAA0152684.1"/>
    </source>
</evidence>
<evidence type="ECO:0000256" key="7">
    <source>
        <dbReference type="ARBA" id="ARBA00022840"/>
    </source>
</evidence>
<sequence>MGNAARKAAAAGGSPGSPVSGTTPGSPTTRAPGGPTAHARPGSSDPGAGKQLEDAAAAAADGVRERSAVLRASLDDFELLKTVGKGSFGKVVQVRHRETGRIYAMKILKKEMVLKRKQFEHTLAERRILENIDHSFIVSLRFAFQTEHKLYMVFDFFNGGELYYYLSEGGAFGEARARFYAAEIASALHYLHSRGIVYRDLKPENIILDSMGHVRVTDFGLSKEGVEGESITSICGTPEYLAPEILRKKPHGSGVDWWSLGTLTWEMIMGLPPFYDRSRQDMYRKILDAPLVRPASGMSADAFDFCSKLLIRDPKQRLGAKGGHDVLSHPFFASIDFATLKDATPPWVPRVAGPEDTSNVAPEFTAEPPAVTPSPAGGRLKDAAGATPPSFRDFTFTHASVIDGKTYRVSFTSEDGALLHDDGSDAEGEMTRDEEVAAIMAASGAGAGD</sequence>
<dbReference type="Proteomes" id="UP000322899">
    <property type="component" value="Unassembled WGS sequence"/>
</dbReference>
<dbReference type="Pfam" id="PF00433">
    <property type="entry name" value="Pkinase_C"/>
    <property type="match status" value="1"/>
</dbReference>
<dbReference type="InterPro" id="IPR000961">
    <property type="entry name" value="AGC-kinase_C"/>
</dbReference>
<dbReference type="OrthoDB" id="63267at2759"/>
<evidence type="ECO:0000313" key="20">
    <source>
        <dbReference type="Proteomes" id="UP000323011"/>
    </source>
</evidence>
<keyword evidence="7 10" id="KW-0067">ATP-binding</keyword>
<dbReference type="EMBL" id="VLTM01000113">
    <property type="protein sequence ID" value="KAA0151628.1"/>
    <property type="molecule type" value="Genomic_DNA"/>
</dbReference>
<evidence type="ECO:0000259" key="13">
    <source>
        <dbReference type="PROSITE" id="PS50011"/>
    </source>
</evidence>
<evidence type="ECO:0000256" key="3">
    <source>
        <dbReference type="ARBA" id="ARBA00022553"/>
    </source>
</evidence>
<dbReference type="Proteomes" id="UP000323011">
    <property type="component" value="Unassembled WGS sequence"/>
</dbReference>
<dbReference type="InterPro" id="IPR011009">
    <property type="entry name" value="Kinase-like_dom_sf"/>
</dbReference>
<dbReference type="PROSITE" id="PS00107">
    <property type="entry name" value="PROTEIN_KINASE_ATP"/>
    <property type="match status" value="1"/>
</dbReference>
<evidence type="ECO:0000313" key="19">
    <source>
        <dbReference type="Proteomes" id="UP000322899"/>
    </source>
</evidence>
<dbReference type="InterPro" id="IPR000719">
    <property type="entry name" value="Prot_kinase_dom"/>
</dbReference>
<dbReference type="FunFam" id="3.30.200.20:FF:000048">
    <property type="entry name" value="Non-specific serine/threonine protein kinase"/>
    <property type="match status" value="1"/>
</dbReference>
<proteinExistence type="inferred from homology"/>
<keyword evidence="6" id="KW-0418">Kinase</keyword>
<name>A0A5A8CFU5_CAFRO</name>
<dbReference type="SMART" id="SM00220">
    <property type="entry name" value="S_TKc"/>
    <property type="match status" value="1"/>
</dbReference>
<dbReference type="SMART" id="SM00133">
    <property type="entry name" value="S_TK_X"/>
    <property type="match status" value="1"/>
</dbReference>
<dbReference type="InterPro" id="IPR017441">
    <property type="entry name" value="Protein_kinase_ATP_BS"/>
</dbReference>
<dbReference type="PROSITE" id="PS51285">
    <property type="entry name" value="AGC_KINASE_CTER"/>
    <property type="match status" value="1"/>
</dbReference>
<dbReference type="EMBL" id="VLTO01000095">
    <property type="protein sequence ID" value="KAA0165381.1"/>
    <property type="molecule type" value="Genomic_DNA"/>
</dbReference>
<dbReference type="FunFam" id="1.10.510.10:FF:000008">
    <property type="entry name" value="Non-specific serine/threonine protein kinase"/>
    <property type="match status" value="1"/>
</dbReference>
<feature type="region of interest" description="Disordered" evidence="12">
    <location>
        <begin position="354"/>
        <end position="384"/>
    </location>
</feature>
<evidence type="ECO:0000313" key="16">
    <source>
        <dbReference type="EMBL" id="KAA0151628.1"/>
    </source>
</evidence>
<evidence type="ECO:0000313" key="21">
    <source>
        <dbReference type="Proteomes" id="UP000324907"/>
    </source>
</evidence>
<evidence type="ECO:0000256" key="9">
    <source>
        <dbReference type="ARBA" id="ARBA00048679"/>
    </source>
</evidence>
<evidence type="ECO:0000256" key="11">
    <source>
        <dbReference type="RuleBase" id="RU000304"/>
    </source>
</evidence>
<feature type="region of interest" description="Disordered" evidence="12">
    <location>
        <begin position="1"/>
        <end position="55"/>
    </location>
</feature>
<evidence type="ECO:0000313" key="22">
    <source>
        <dbReference type="Proteomes" id="UP000325113"/>
    </source>
</evidence>
<evidence type="ECO:0000256" key="5">
    <source>
        <dbReference type="ARBA" id="ARBA00022741"/>
    </source>
</evidence>
<dbReference type="PROSITE" id="PS50011">
    <property type="entry name" value="PROTEIN_KINASE_DOM"/>
    <property type="match status" value="1"/>
</dbReference>
<keyword evidence="20" id="KW-1185">Reference proteome</keyword>
<dbReference type="SUPFAM" id="SSF56112">
    <property type="entry name" value="Protein kinase-like (PK-like)"/>
    <property type="match status" value="1"/>
</dbReference>
<dbReference type="GO" id="GO:0004674">
    <property type="term" value="F:protein serine/threonine kinase activity"/>
    <property type="evidence" value="ECO:0007669"/>
    <property type="project" value="UniProtKB-KW"/>
</dbReference>
<dbReference type="OMA" id="DFTFTHA"/>
<feature type="compositionally biased region" description="Low complexity" evidence="12">
    <location>
        <begin position="8"/>
        <end position="37"/>
    </location>
</feature>
<dbReference type="EC" id="2.7.11.1" evidence="1"/>
<dbReference type="Pfam" id="PF00069">
    <property type="entry name" value="Pkinase"/>
    <property type="match status" value="1"/>
</dbReference>
<dbReference type="InterPro" id="IPR017892">
    <property type="entry name" value="Pkinase_C"/>
</dbReference>
<accession>A0A5A8CFU5</accession>
<evidence type="ECO:0000256" key="4">
    <source>
        <dbReference type="ARBA" id="ARBA00022679"/>
    </source>
</evidence>
<dbReference type="Gene3D" id="1.10.510.10">
    <property type="entry name" value="Transferase(Phosphotransferase) domain 1"/>
    <property type="match status" value="1"/>
</dbReference>
<dbReference type="GO" id="GO:0005524">
    <property type="term" value="F:ATP binding"/>
    <property type="evidence" value="ECO:0007669"/>
    <property type="project" value="UniProtKB-UniRule"/>
</dbReference>
<dbReference type="EMBL" id="VLTL01000205">
    <property type="protein sequence ID" value="KAA0152684.1"/>
    <property type="molecule type" value="Genomic_DNA"/>
</dbReference>
<keyword evidence="4" id="KW-0808">Transferase</keyword>
<feature type="binding site" evidence="10">
    <location>
        <position position="115"/>
    </location>
    <ligand>
        <name>ATP</name>
        <dbReference type="ChEBI" id="CHEBI:30616"/>
    </ligand>
</feature>
<dbReference type="InterPro" id="IPR008271">
    <property type="entry name" value="Ser/Thr_kinase_AS"/>
</dbReference>
<protein>
    <recommendedName>
        <fullName evidence="1">non-specific serine/threonine protein kinase</fullName>
        <ecNumber evidence="1">2.7.11.1</ecNumber>
    </recommendedName>
</protein>
<evidence type="ECO:0000256" key="2">
    <source>
        <dbReference type="ARBA" id="ARBA00022527"/>
    </source>
</evidence>
<evidence type="ECO:0000313" key="15">
    <source>
        <dbReference type="EMBL" id="KAA0146570.1"/>
    </source>
</evidence>
<comment type="catalytic activity">
    <reaction evidence="8">
        <text>L-threonyl-[protein] + ATP = O-phospho-L-threonyl-[protein] + ADP + H(+)</text>
        <dbReference type="Rhea" id="RHEA:46608"/>
        <dbReference type="Rhea" id="RHEA-COMP:11060"/>
        <dbReference type="Rhea" id="RHEA-COMP:11605"/>
        <dbReference type="ChEBI" id="CHEBI:15378"/>
        <dbReference type="ChEBI" id="CHEBI:30013"/>
        <dbReference type="ChEBI" id="CHEBI:30616"/>
        <dbReference type="ChEBI" id="CHEBI:61977"/>
        <dbReference type="ChEBI" id="CHEBI:456216"/>
        <dbReference type="EC" id="2.7.11.1"/>
    </reaction>
</comment>